<feature type="transmembrane region" description="Helical" evidence="1">
    <location>
        <begin position="86"/>
        <end position="104"/>
    </location>
</feature>
<keyword evidence="3" id="KW-0808">Transferase</keyword>
<dbReference type="InterPro" id="IPR002656">
    <property type="entry name" value="Acyl_transf_3_dom"/>
</dbReference>
<feature type="transmembrane region" description="Helical" evidence="1">
    <location>
        <begin position="175"/>
        <end position="194"/>
    </location>
</feature>
<evidence type="ECO:0000256" key="1">
    <source>
        <dbReference type="SAM" id="Phobius"/>
    </source>
</evidence>
<evidence type="ECO:0000313" key="3">
    <source>
        <dbReference type="EMBL" id="SEN09303.1"/>
    </source>
</evidence>
<keyword evidence="4" id="KW-1185">Reference proteome</keyword>
<feature type="transmembrane region" description="Helical" evidence="1">
    <location>
        <begin position="200"/>
        <end position="220"/>
    </location>
</feature>
<protein>
    <submittedName>
        <fullName evidence="3">Peptidoglycan/LPS O-acetylase OafA/YrhL, contains acyltransferase and SGNH-hydrolase domains</fullName>
    </submittedName>
</protein>
<keyword evidence="1" id="KW-0472">Membrane</keyword>
<evidence type="ECO:0000313" key="4">
    <source>
        <dbReference type="Proteomes" id="UP000199450"/>
    </source>
</evidence>
<feature type="transmembrane region" description="Helical" evidence="1">
    <location>
        <begin position="44"/>
        <end position="65"/>
    </location>
</feature>
<feature type="transmembrane region" description="Helical" evidence="1">
    <location>
        <begin position="146"/>
        <end position="168"/>
    </location>
</feature>
<organism evidence="3 4">
    <name type="scientific">Chryseobacterium taichungense</name>
    <dbReference type="NCBI Taxonomy" id="295069"/>
    <lineage>
        <taxon>Bacteria</taxon>
        <taxon>Pseudomonadati</taxon>
        <taxon>Bacteroidota</taxon>
        <taxon>Flavobacteriia</taxon>
        <taxon>Flavobacteriales</taxon>
        <taxon>Weeksellaceae</taxon>
        <taxon>Chryseobacterium group</taxon>
        <taxon>Chryseobacterium</taxon>
    </lineage>
</organism>
<dbReference type="PANTHER" id="PTHR23028">
    <property type="entry name" value="ACETYLTRANSFERASE"/>
    <property type="match status" value="1"/>
</dbReference>
<feature type="transmembrane region" description="Helical" evidence="1">
    <location>
        <begin position="232"/>
        <end position="249"/>
    </location>
</feature>
<dbReference type="AlphaFoldDB" id="A0A1H8DQ16"/>
<gene>
    <name evidence="3" type="ORF">SAMN05421856_11523</name>
</gene>
<dbReference type="GO" id="GO:0016020">
    <property type="term" value="C:membrane"/>
    <property type="evidence" value="ECO:0007669"/>
    <property type="project" value="TreeGrafter"/>
</dbReference>
<dbReference type="RefSeq" id="WP_090002346.1">
    <property type="nucleotide sequence ID" value="NZ_FOBV01000015.1"/>
</dbReference>
<keyword evidence="1" id="KW-1133">Transmembrane helix</keyword>
<keyword evidence="1" id="KW-0812">Transmembrane</keyword>
<accession>A0A1H8DQ16</accession>
<keyword evidence="3" id="KW-0012">Acyltransferase</keyword>
<feature type="transmembrane region" description="Helical" evidence="1">
    <location>
        <begin position="261"/>
        <end position="278"/>
    </location>
</feature>
<dbReference type="PANTHER" id="PTHR23028:SF53">
    <property type="entry name" value="ACYL_TRANSF_3 DOMAIN-CONTAINING PROTEIN"/>
    <property type="match status" value="1"/>
</dbReference>
<feature type="transmembrane region" description="Helical" evidence="1">
    <location>
        <begin position="290"/>
        <end position="311"/>
    </location>
</feature>
<reference evidence="4" key="1">
    <citation type="submission" date="2016-10" db="EMBL/GenBank/DDBJ databases">
        <authorList>
            <person name="Varghese N."/>
            <person name="Submissions S."/>
        </authorList>
    </citation>
    <scope>NUCLEOTIDE SEQUENCE [LARGE SCALE GENOMIC DNA]</scope>
    <source>
        <strain evidence="4">DSM 17453</strain>
    </source>
</reference>
<feature type="transmembrane region" description="Helical" evidence="1">
    <location>
        <begin position="12"/>
        <end position="32"/>
    </location>
</feature>
<dbReference type="GO" id="GO:0016747">
    <property type="term" value="F:acyltransferase activity, transferring groups other than amino-acyl groups"/>
    <property type="evidence" value="ECO:0007669"/>
    <property type="project" value="InterPro"/>
</dbReference>
<dbReference type="OrthoDB" id="290051at2"/>
<sequence length="358" mass="42384">MNNKKIERIHFHTFDSLRFFSFLLVFFFHAGVPKDHFLNYFSRGAIGVAFFFVLSGFLITYILLVEKLNNHKIDLGNFFRRRMLRIWPLYYLMVLFAFCTPFLVKLFHIPSSDAGFAPNWLMVVTFLENYQVMYKGGQPNVSPLQVIWSLCVEEHFYLIWGIAMYFISIKNIPRLLITGIITAFVFRIINMLSGVRDCDVFSNLDYFALGAIPAYIFVFRKDIIEKLENIPAIYKYIYFLIVILCIMMPEDGLIFKYFNFRHIFFAILFSVLILFTLGNKNVFKISDKTIFAKLGKYTYGLYLIHMMPVMLVRKIGENYHWDWKIVLSLTFLLTAVLAYLSYHLFEKQFLKLKKKVKE</sequence>
<dbReference type="Proteomes" id="UP000199450">
    <property type="component" value="Unassembled WGS sequence"/>
</dbReference>
<dbReference type="InterPro" id="IPR050879">
    <property type="entry name" value="Acyltransferase_3"/>
</dbReference>
<dbReference type="GO" id="GO:0009103">
    <property type="term" value="P:lipopolysaccharide biosynthetic process"/>
    <property type="evidence" value="ECO:0007669"/>
    <property type="project" value="TreeGrafter"/>
</dbReference>
<feature type="domain" description="Acyltransferase 3" evidence="2">
    <location>
        <begin position="13"/>
        <end position="338"/>
    </location>
</feature>
<name>A0A1H8DQ16_9FLAO</name>
<dbReference type="STRING" id="295069.SAMN05421856_11523"/>
<dbReference type="GO" id="GO:0016787">
    <property type="term" value="F:hydrolase activity"/>
    <property type="evidence" value="ECO:0007669"/>
    <property type="project" value="UniProtKB-KW"/>
</dbReference>
<evidence type="ECO:0000259" key="2">
    <source>
        <dbReference type="Pfam" id="PF01757"/>
    </source>
</evidence>
<feature type="transmembrane region" description="Helical" evidence="1">
    <location>
        <begin position="323"/>
        <end position="345"/>
    </location>
</feature>
<dbReference type="Pfam" id="PF01757">
    <property type="entry name" value="Acyl_transf_3"/>
    <property type="match status" value="1"/>
</dbReference>
<dbReference type="EMBL" id="FOBV01000015">
    <property type="protein sequence ID" value="SEN09303.1"/>
    <property type="molecule type" value="Genomic_DNA"/>
</dbReference>
<proteinExistence type="predicted"/>
<keyword evidence="3" id="KW-0378">Hydrolase</keyword>